<dbReference type="AlphaFoldDB" id="A0A1V4KEH2"/>
<gene>
    <name evidence="1" type="ORF">AV530_008541</name>
</gene>
<evidence type="ECO:0000313" key="2">
    <source>
        <dbReference type="Proteomes" id="UP000190648"/>
    </source>
</evidence>
<protein>
    <submittedName>
        <fullName evidence="1">Uncharacterized protein</fullName>
    </submittedName>
</protein>
<dbReference type="EMBL" id="LSYS01003422">
    <property type="protein sequence ID" value="OPJ82781.1"/>
    <property type="molecule type" value="Genomic_DNA"/>
</dbReference>
<accession>A0A1V4KEH2</accession>
<comment type="caution">
    <text evidence="1">The sequence shown here is derived from an EMBL/GenBank/DDBJ whole genome shotgun (WGS) entry which is preliminary data.</text>
</comment>
<proteinExistence type="predicted"/>
<organism evidence="1 2">
    <name type="scientific">Patagioenas fasciata monilis</name>
    <dbReference type="NCBI Taxonomy" id="372326"/>
    <lineage>
        <taxon>Eukaryota</taxon>
        <taxon>Metazoa</taxon>
        <taxon>Chordata</taxon>
        <taxon>Craniata</taxon>
        <taxon>Vertebrata</taxon>
        <taxon>Euteleostomi</taxon>
        <taxon>Archelosauria</taxon>
        <taxon>Archosauria</taxon>
        <taxon>Dinosauria</taxon>
        <taxon>Saurischia</taxon>
        <taxon>Theropoda</taxon>
        <taxon>Coelurosauria</taxon>
        <taxon>Aves</taxon>
        <taxon>Neognathae</taxon>
        <taxon>Neoaves</taxon>
        <taxon>Columbimorphae</taxon>
        <taxon>Columbiformes</taxon>
        <taxon>Columbidae</taxon>
        <taxon>Patagioenas</taxon>
    </lineage>
</organism>
<keyword evidence="2" id="KW-1185">Reference proteome</keyword>
<sequence length="76" mass="8849">MRDVMLEWEEPDDTITITSGESENNSKNVLWHFRVTHEHLSPVFSCLWVDSQLQLFPVSSLQAEQQEQRASTCSRL</sequence>
<evidence type="ECO:0000313" key="1">
    <source>
        <dbReference type="EMBL" id="OPJ82781.1"/>
    </source>
</evidence>
<dbReference type="Proteomes" id="UP000190648">
    <property type="component" value="Unassembled WGS sequence"/>
</dbReference>
<name>A0A1V4KEH2_PATFA</name>
<reference evidence="1 2" key="1">
    <citation type="submission" date="2016-02" db="EMBL/GenBank/DDBJ databases">
        <title>Band-tailed pigeon sequencing and assembly.</title>
        <authorList>
            <person name="Soares A.E."/>
            <person name="Novak B.J."/>
            <person name="Rice E.S."/>
            <person name="O'Connell B."/>
            <person name="Chang D."/>
            <person name="Weber S."/>
            <person name="Shapiro B."/>
        </authorList>
    </citation>
    <scope>NUCLEOTIDE SEQUENCE [LARGE SCALE GENOMIC DNA]</scope>
    <source>
        <strain evidence="1">BTP2013</strain>
        <tissue evidence="1">Blood</tissue>
    </source>
</reference>